<gene>
    <name evidence="3" type="ORF">PAPOLLO_LOCUS10016</name>
</gene>
<protein>
    <submittedName>
        <fullName evidence="3">(apollo) hypothetical protein</fullName>
    </submittedName>
</protein>
<keyword evidence="2" id="KW-0732">Signal</keyword>
<feature type="region of interest" description="Disordered" evidence="1">
    <location>
        <begin position="154"/>
        <end position="176"/>
    </location>
</feature>
<comment type="caution">
    <text evidence="3">The sequence shown here is derived from an EMBL/GenBank/DDBJ whole genome shotgun (WGS) entry which is preliminary data.</text>
</comment>
<name>A0A8S3WWI9_PARAO</name>
<sequence>MKSLIFIFAVLIKCCWSYDSFSSNGAGAFTYEDPAGHRYECFYKPKYNYGFEPPEIKRFNEVNPVEQYWPDVIANIENQERKVFEAAQNSFGAFNEFPYIPTFNFRYPSNDPFNNFGPGNYKPFDMSGKNTPYNAFAFGAVGPGFKHQIAAINPSNPQSPNVQKFSHNPDRRNDLNNHFYSVHSSASSSSINKNGELQSQKAAETIVNDNGKVTKYSVHS</sequence>
<dbReference type="OrthoDB" id="8197468at2759"/>
<feature type="signal peptide" evidence="2">
    <location>
        <begin position="1"/>
        <end position="17"/>
    </location>
</feature>
<organism evidence="3 4">
    <name type="scientific">Parnassius apollo</name>
    <name type="common">Apollo butterfly</name>
    <name type="synonym">Papilio apollo</name>
    <dbReference type="NCBI Taxonomy" id="110799"/>
    <lineage>
        <taxon>Eukaryota</taxon>
        <taxon>Metazoa</taxon>
        <taxon>Ecdysozoa</taxon>
        <taxon>Arthropoda</taxon>
        <taxon>Hexapoda</taxon>
        <taxon>Insecta</taxon>
        <taxon>Pterygota</taxon>
        <taxon>Neoptera</taxon>
        <taxon>Endopterygota</taxon>
        <taxon>Lepidoptera</taxon>
        <taxon>Glossata</taxon>
        <taxon>Ditrysia</taxon>
        <taxon>Papilionoidea</taxon>
        <taxon>Papilionidae</taxon>
        <taxon>Parnassiinae</taxon>
        <taxon>Parnassini</taxon>
        <taxon>Parnassius</taxon>
        <taxon>Parnassius</taxon>
    </lineage>
</organism>
<evidence type="ECO:0000256" key="2">
    <source>
        <dbReference type="SAM" id="SignalP"/>
    </source>
</evidence>
<proteinExistence type="predicted"/>
<evidence type="ECO:0000313" key="3">
    <source>
        <dbReference type="EMBL" id="CAG4979783.1"/>
    </source>
</evidence>
<dbReference type="AlphaFoldDB" id="A0A8S3WWI9"/>
<feature type="chain" id="PRO_5035863441" evidence="2">
    <location>
        <begin position="18"/>
        <end position="220"/>
    </location>
</feature>
<dbReference type="EMBL" id="CAJQZP010000693">
    <property type="protein sequence ID" value="CAG4979783.1"/>
    <property type="molecule type" value="Genomic_DNA"/>
</dbReference>
<evidence type="ECO:0000256" key="1">
    <source>
        <dbReference type="SAM" id="MobiDB-lite"/>
    </source>
</evidence>
<dbReference type="Proteomes" id="UP000691718">
    <property type="component" value="Unassembled WGS sequence"/>
</dbReference>
<keyword evidence="4" id="KW-1185">Reference proteome</keyword>
<feature type="compositionally biased region" description="Polar residues" evidence="1">
    <location>
        <begin position="154"/>
        <end position="166"/>
    </location>
</feature>
<accession>A0A8S3WWI9</accession>
<reference evidence="3" key="1">
    <citation type="submission" date="2021-04" db="EMBL/GenBank/DDBJ databases">
        <authorList>
            <person name="Tunstrom K."/>
        </authorList>
    </citation>
    <scope>NUCLEOTIDE SEQUENCE</scope>
</reference>
<evidence type="ECO:0000313" key="4">
    <source>
        <dbReference type="Proteomes" id="UP000691718"/>
    </source>
</evidence>